<dbReference type="InterPro" id="IPR029052">
    <property type="entry name" value="Metallo-depent_PP-like"/>
</dbReference>
<dbReference type="STRING" id="1121451.DESAM_20487"/>
<dbReference type="PANTHER" id="PTHR11124">
    <property type="entry name" value="VACUOLAR SORTING PROTEIN VPS29"/>
    <property type="match status" value="1"/>
</dbReference>
<evidence type="ECO:0000313" key="5">
    <source>
        <dbReference type="Proteomes" id="UP000010808"/>
    </source>
</evidence>
<dbReference type="InterPro" id="IPR024654">
    <property type="entry name" value="Calcineurin-like_PHP_lpxH"/>
</dbReference>
<dbReference type="EMBL" id="FO203522">
    <property type="protein sequence ID" value="CCO22774.1"/>
    <property type="molecule type" value="Genomic_DNA"/>
</dbReference>
<dbReference type="HOGENOM" id="CLU_063749_3_2_7"/>
<feature type="domain" description="Calcineurin-like phosphoesterase" evidence="3">
    <location>
        <begin position="12"/>
        <end position="161"/>
    </location>
</feature>
<dbReference type="AlphaFoldDB" id="L0R7R0"/>
<dbReference type="eggNOG" id="COG0622">
    <property type="taxonomic scope" value="Bacteria"/>
</dbReference>
<evidence type="ECO:0000256" key="1">
    <source>
        <dbReference type="ARBA" id="ARBA00008950"/>
    </source>
</evidence>
<sequence length="173" mass="19455">MQHRKTSRPNVKIAVISDTHLRVPDQRLTEVFNSHLADTDLLIHCGDLATFSVWQFFCQHRNFHAALGNCDEWQLSTHLKTLQTVNLHGLRIAVAHGWGSRSEVSRNVAQSFGPDFDLICYGHTHIQDWSIVSGVQMLNPGSLTSPRDDKPACVAIVDVDDEHNMECSFIPVD</sequence>
<name>L0R7R0_9BACT</name>
<dbReference type="EC" id="3.1.4.-" evidence="2"/>
<keyword evidence="5" id="KW-1185">Reference proteome</keyword>
<dbReference type="NCBIfam" id="TIGR00040">
    <property type="entry name" value="yfcE"/>
    <property type="match status" value="1"/>
</dbReference>
<dbReference type="PATRIC" id="fig|1121451.3.peg.749"/>
<organism evidence="4 5">
    <name type="scientific">Maridesulfovibrio hydrothermalis AM13 = DSM 14728</name>
    <dbReference type="NCBI Taxonomy" id="1121451"/>
    <lineage>
        <taxon>Bacteria</taxon>
        <taxon>Pseudomonadati</taxon>
        <taxon>Thermodesulfobacteriota</taxon>
        <taxon>Desulfovibrionia</taxon>
        <taxon>Desulfovibrionales</taxon>
        <taxon>Desulfovibrionaceae</taxon>
        <taxon>Maridesulfovibrio</taxon>
    </lineage>
</organism>
<dbReference type="Pfam" id="PF12850">
    <property type="entry name" value="Metallophos_2"/>
    <property type="match status" value="1"/>
</dbReference>
<dbReference type="InterPro" id="IPR000979">
    <property type="entry name" value="Phosphodiesterase_MJ0936/Vps29"/>
</dbReference>
<protein>
    <recommendedName>
        <fullName evidence="2">Phosphoesterase</fullName>
        <ecNumber evidence="2">3.1.4.-</ecNumber>
    </recommendedName>
</protein>
<dbReference type="GO" id="GO:0046872">
    <property type="term" value="F:metal ion binding"/>
    <property type="evidence" value="ECO:0007669"/>
    <property type="project" value="UniProtKB-KW"/>
</dbReference>
<dbReference type="SUPFAM" id="SSF56300">
    <property type="entry name" value="Metallo-dependent phosphatases"/>
    <property type="match status" value="1"/>
</dbReference>
<accession>L0R7R0</accession>
<comment type="similarity">
    <text evidence="1 2">Belongs to the metallophosphoesterase superfamily. YfcE family.</text>
</comment>
<comment type="cofactor">
    <cofactor evidence="2">
        <name>a divalent metal cation</name>
        <dbReference type="ChEBI" id="CHEBI:60240"/>
    </cofactor>
</comment>
<dbReference type="Proteomes" id="UP000010808">
    <property type="component" value="Chromosome"/>
</dbReference>
<evidence type="ECO:0000313" key="4">
    <source>
        <dbReference type="EMBL" id="CCO22774.1"/>
    </source>
</evidence>
<dbReference type="GO" id="GO:0016787">
    <property type="term" value="F:hydrolase activity"/>
    <property type="evidence" value="ECO:0007669"/>
    <property type="project" value="UniProtKB-UniRule"/>
</dbReference>
<dbReference type="KEGG" id="dhy:DESAM_20487"/>
<dbReference type="Gene3D" id="3.60.21.10">
    <property type="match status" value="1"/>
</dbReference>
<evidence type="ECO:0000256" key="2">
    <source>
        <dbReference type="RuleBase" id="RU362039"/>
    </source>
</evidence>
<evidence type="ECO:0000259" key="3">
    <source>
        <dbReference type="Pfam" id="PF12850"/>
    </source>
</evidence>
<reference evidence="4 5" key="1">
    <citation type="submission" date="2012-10" db="EMBL/GenBank/DDBJ databases">
        <authorList>
            <person name="Genoscope - CEA"/>
        </authorList>
    </citation>
    <scope>NUCLEOTIDE SEQUENCE [LARGE SCALE GENOMIC DNA]</scope>
    <source>
        <strain evidence="5">AM13 / DSM 14728</strain>
    </source>
</reference>
<gene>
    <name evidence="4" type="ORF">DESAM_20487</name>
</gene>
<keyword evidence="2" id="KW-0479">Metal-binding</keyword>
<proteinExistence type="inferred from homology"/>